<dbReference type="Gene3D" id="2.40.340.10">
    <property type="entry name" value="MoeA, C-terminal, domain IV"/>
    <property type="match status" value="1"/>
</dbReference>
<dbReference type="CDD" id="cd00887">
    <property type="entry name" value="MoeA"/>
    <property type="match status" value="1"/>
</dbReference>
<sequence length="398" mass="43760">MISVSEAKAILQKQQIHRKVITLPISESCGYFLAEAITSRLDVPSFDNSAMDGYAFCWDDDFLKNKEEGISLQVVGEVAAGSFRDQVLEKGQAVRIFTGAPIPLGADTVIMQEKVQRQGDQIFIQKDHLEKGSHVRYRGSQCKEGAVIANPGKKITPGMVSLLASVGVGEVKAWKYPSVSLLLTGNEIKNVGEQLQVGQIYNANGPALEAWLSSLGIGKITTRKVSDDKEKVIESIAKALEESDIVLVTGGISVGEYDFVQVAMQENGVEPLFYKLKQRPGKPLFVGRKGAKMVFALPGNPASVLSCFMQYVKPFLLSWKGDDSSWERFELLPLMEGFEKKIPLTQFLKAEKLGSQIRVLQGQESFNLISFGTASGFVEIPEEVEKLDAGSLVKFYPW</sequence>
<dbReference type="InterPro" id="IPR005111">
    <property type="entry name" value="MoeA_C_domain_IV"/>
</dbReference>
<comment type="pathway">
    <text evidence="2 6">Cofactor biosynthesis; molybdopterin biosynthesis.</text>
</comment>
<dbReference type="EC" id="2.10.1.1" evidence="6"/>
<dbReference type="SUPFAM" id="SSF53218">
    <property type="entry name" value="Molybdenum cofactor biosynthesis proteins"/>
    <property type="match status" value="1"/>
</dbReference>
<dbReference type="InterPro" id="IPR036688">
    <property type="entry name" value="MoeA_C_domain_IV_sf"/>
</dbReference>
<evidence type="ECO:0000256" key="3">
    <source>
        <dbReference type="ARBA" id="ARBA00010763"/>
    </source>
</evidence>
<keyword evidence="6" id="KW-0500">Molybdenum</keyword>
<organism evidence="8 9">
    <name type="scientific">Algoriphagus limi</name>
    <dbReference type="NCBI Taxonomy" id="2975273"/>
    <lineage>
        <taxon>Bacteria</taxon>
        <taxon>Pseudomonadati</taxon>
        <taxon>Bacteroidota</taxon>
        <taxon>Cytophagia</taxon>
        <taxon>Cytophagales</taxon>
        <taxon>Cyclobacteriaceae</taxon>
        <taxon>Algoriphagus</taxon>
    </lineage>
</organism>
<evidence type="ECO:0000313" key="8">
    <source>
        <dbReference type="EMBL" id="MCS5489883.1"/>
    </source>
</evidence>
<keyword evidence="4 6" id="KW-0501">Molybdenum cofactor biosynthesis</keyword>
<evidence type="ECO:0000256" key="4">
    <source>
        <dbReference type="ARBA" id="ARBA00023150"/>
    </source>
</evidence>
<dbReference type="Gene3D" id="3.90.105.10">
    <property type="entry name" value="Molybdopterin biosynthesis moea protein, domain 2"/>
    <property type="match status" value="1"/>
</dbReference>
<evidence type="ECO:0000259" key="7">
    <source>
        <dbReference type="SMART" id="SM00852"/>
    </source>
</evidence>
<dbReference type="InterPro" id="IPR001453">
    <property type="entry name" value="MoaB/Mog_dom"/>
</dbReference>
<dbReference type="Gene3D" id="2.170.190.11">
    <property type="entry name" value="Molybdopterin biosynthesis moea protein, domain 3"/>
    <property type="match status" value="1"/>
</dbReference>
<dbReference type="InterPro" id="IPR036425">
    <property type="entry name" value="MoaB/Mog-like_dom_sf"/>
</dbReference>
<comment type="similarity">
    <text evidence="3 6">Belongs to the MoeA family.</text>
</comment>
<dbReference type="Pfam" id="PF00994">
    <property type="entry name" value="MoCF_biosynth"/>
    <property type="match status" value="1"/>
</dbReference>
<dbReference type="SUPFAM" id="SSF63882">
    <property type="entry name" value="MoeA N-terminal region -like"/>
    <property type="match status" value="1"/>
</dbReference>
<dbReference type="Proteomes" id="UP001206788">
    <property type="component" value="Unassembled WGS sequence"/>
</dbReference>
<comment type="cofactor">
    <cofactor evidence="6">
        <name>Mg(2+)</name>
        <dbReference type="ChEBI" id="CHEBI:18420"/>
    </cofactor>
</comment>
<keyword evidence="6" id="KW-0460">Magnesium</keyword>
<dbReference type="Pfam" id="PF03453">
    <property type="entry name" value="MoeA_N"/>
    <property type="match status" value="1"/>
</dbReference>
<dbReference type="NCBIfam" id="TIGR00177">
    <property type="entry name" value="molyb_syn"/>
    <property type="match status" value="1"/>
</dbReference>
<dbReference type="NCBIfam" id="NF045515">
    <property type="entry name" value="Glp_gephyrin"/>
    <property type="match status" value="1"/>
</dbReference>
<dbReference type="InterPro" id="IPR036135">
    <property type="entry name" value="MoeA_linker/N_sf"/>
</dbReference>
<dbReference type="SMART" id="SM00852">
    <property type="entry name" value="MoCF_biosynth"/>
    <property type="match status" value="1"/>
</dbReference>
<accession>A0ABT2G3N8</accession>
<evidence type="ECO:0000256" key="5">
    <source>
        <dbReference type="ARBA" id="ARBA00047317"/>
    </source>
</evidence>
<protein>
    <recommendedName>
        <fullName evidence="6">Molybdopterin molybdenumtransferase</fullName>
        <ecNumber evidence="6">2.10.1.1</ecNumber>
    </recommendedName>
</protein>
<keyword evidence="9" id="KW-1185">Reference proteome</keyword>
<dbReference type="PANTHER" id="PTHR10192:SF5">
    <property type="entry name" value="GEPHYRIN"/>
    <property type="match status" value="1"/>
</dbReference>
<dbReference type="EMBL" id="JANWGH010000001">
    <property type="protein sequence ID" value="MCS5489883.1"/>
    <property type="molecule type" value="Genomic_DNA"/>
</dbReference>
<dbReference type="InterPro" id="IPR038987">
    <property type="entry name" value="MoeA-like"/>
</dbReference>
<name>A0ABT2G3N8_9BACT</name>
<gene>
    <name evidence="8" type="ORF">NY014_05555</name>
</gene>
<evidence type="ECO:0000256" key="2">
    <source>
        <dbReference type="ARBA" id="ARBA00005046"/>
    </source>
</evidence>
<dbReference type="Gene3D" id="3.40.980.10">
    <property type="entry name" value="MoaB/Mog-like domain"/>
    <property type="match status" value="1"/>
</dbReference>
<comment type="function">
    <text evidence="1 6">Catalyzes the insertion of molybdate into adenylated molybdopterin with the concomitant release of AMP.</text>
</comment>
<dbReference type="SUPFAM" id="SSF63867">
    <property type="entry name" value="MoeA C-terminal domain-like"/>
    <property type="match status" value="1"/>
</dbReference>
<keyword evidence="6" id="KW-0808">Transferase</keyword>
<dbReference type="RefSeq" id="WP_259413562.1">
    <property type="nucleotide sequence ID" value="NZ_JANWGH010000001.1"/>
</dbReference>
<evidence type="ECO:0000256" key="1">
    <source>
        <dbReference type="ARBA" id="ARBA00002901"/>
    </source>
</evidence>
<comment type="catalytic activity">
    <reaction evidence="5">
        <text>adenylyl-molybdopterin + molybdate = Mo-molybdopterin + AMP + H(+)</text>
        <dbReference type="Rhea" id="RHEA:35047"/>
        <dbReference type="ChEBI" id="CHEBI:15378"/>
        <dbReference type="ChEBI" id="CHEBI:36264"/>
        <dbReference type="ChEBI" id="CHEBI:62727"/>
        <dbReference type="ChEBI" id="CHEBI:71302"/>
        <dbReference type="ChEBI" id="CHEBI:456215"/>
        <dbReference type="EC" id="2.10.1.1"/>
    </reaction>
</comment>
<dbReference type="InterPro" id="IPR005110">
    <property type="entry name" value="MoeA_linker/N"/>
</dbReference>
<dbReference type="Pfam" id="PF03454">
    <property type="entry name" value="MoeA_C"/>
    <property type="match status" value="1"/>
</dbReference>
<proteinExistence type="inferred from homology"/>
<reference evidence="8 9" key="1">
    <citation type="submission" date="2022-08" db="EMBL/GenBank/DDBJ databases">
        <title>Algoriphagus sp. CAU 1643 isolated from mud.</title>
        <authorList>
            <person name="Kim W."/>
        </authorList>
    </citation>
    <scope>NUCLEOTIDE SEQUENCE [LARGE SCALE GENOMIC DNA]</scope>
    <source>
        <strain evidence="8 9">CAU 1643</strain>
    </source>
</reference>
<comment type="caution">
    <text evidence="8">The sequence shown here is derived from an EMBL/GenBank/DDBJ whole genome shotgun (WGS) entry which is preliminary data.</text>
</comment>
<feature type="domain" description="MoaB/Mog" evidence="7">
    <location>
        <begin position="180"/>
        <end position="318"/>
    </location>
</feature>
<keyword evidence="6" id="KW-0479">Metal-binding</keyword>
<evidence type="ECO:0000256" key="6">
    <source>
        <dbReference type="RuleBase" id="RU365090"/>
    </source>
</evidence>
<evidence type="ECO:0000313" key="9">
    <source>
        <dbReference type="Proteomes" id="UP001206788"/>
    </source>
</evidence>
<dbReference type="PANTHER" id="PTHR10192">
    <property type="entry name" value="MOLYBDOPTERIN BIOSYNTHESIS PROTEIN"/>
    <property type="match status" value="1"/>
</dbReference>